<dbReference type="PROSITE" id="PS01295">
    <property type="entry name" value="ISPD"/>
    <property type="match status" value="1"/>
</dbReference>
<accession>A0A222ENC1</accession>
<keyword evidence="4" id="KW-1185">Reference proteome</keyword>
<dbReference type="Gene3D" id="3.90.550.10">
    <property type="entry name" value="Spore Coat Polysaccharide Biosynthesis Protein SpsA, Chain A"/>
    <property type="match status" value="1"/>
</dbReference>
<gene>
    <name evidence="3" type="primary">ispD</name>
    <name evidence="3" type="ORF">SCORR_v1c00190</name>
</gene>
<dbReference type="SUPFAM" id="SSF53448">
    <property type="entry name" value="Nucleotide-diphospho-sugar transferases"/>
    <property type="match status" value="1"/>
</dbReference>
<dbReference type="GO" id="GO:0008299">
    <property type="term" value="P:isoprenoid biosynthetic process"/>
    <property type="evidence" value="ECO:0007669"/>
    <property type="project" value="InterPro"/>
</dbReference>
<dbReference type="RefSeq" id="WP_094047953.1">
    <property type="nucleotide sequence ID" value="NZ_CP022535.1"/>
</dbReference>
<dbReference type="InterPro" id="IPR018294">
    <property type="entry name" value="ISPD_synthase_CS"/>
</dbReference>
<dbReference type="OrthoDB" id="9806837at2"/>
<dbReference type="KEGG" id="scou:SCORR_v1c00190"/>
<dbReference type="InterPro" id="IPR029044">
    <property type="entry name" value="Nucleotide-diphossugar_trans"/>
</dbReference>
<name>A0A222ENC1_9MOLU</name>
<dbReference type="InterPro" id="IPR034683">
    <property type="entry name" value="IspD/TarI"/>
</dbReference>
<evidence type="ECO:0000313" key="4">
    <source>
        <dbReference type="Proteomes" id="UP000203229"/>
    </source>
</evidence>
<evidence type="ECO:0000256" key="2">
    <source>
        <dbReference type="ARBA" id="ARBA00022695"/>
    </source>
</evidence>
<evidence type="ECO:0000256" key="1">
    <source>
        <dbReference type="ARBA" id="ARBA00022679"/>
    </source>
</evidence>
<protein>
    <submittedName>
        <fullName evidence="3">2-C-methyl-D-erythritol 4-phosphate cytidylyltransferase</fullName>
    </submittedName>
</protein>
<dbReference type="PANTHER" id="PTHR32125:SF4">
    <property type="entry name" value="2-C-METHYL-D-ERYTHRITOL 4-PHOSPHATE CYTIDYLYLTRANSFERASE, CHLOROPLASTIC"/>
    <property type="match status" value="1"/>
</dbReference>
<reference evidence="3 4" key="1">
    <citation type="submission" date="2017-07" db="EMBL/GenBank/DDBJ databases">
        <title>Complete genome sequence of Spiroplasma corruscae EC-1 (DSM 19793).</title>
        <authorList>
            <person name="Tsai Y.-M."/>
            <person name="Lo W.-S."/>
            <person name="Kuo C.-H."/>
        </authorList>
    </citation>
    <scope>NUCLEOTIDE SEQUENCE [LARGE SCALE GENOMIC DNA]</scope>
    <source>
        <strain evidence="3 4">EC-1</strain>
    </source>
</reference>
<evidence type="ECO:0000313" key="3">
    <source>
        <dbReference type="EMBL" id="ASP27794.1"/>
    </source>
</evidence>
<dbReference type="EMBL" id="CP022535">
    <property type="protein sequence ID" value="ASP27794.1"/>
    <property type="molecule type" value="Genomic_DNA"/>
</dbReference>
<sequence length="204" mass="23351">MFSIIIVANGSSNRFGKNNKLLSRIDGEYLINITIDRFLENKLIEEIILVSNNQVFDKVKNKNVVKTFGGETRASSVYNGLKLVTKKYVLVHDGARPFVNKSFIKMLLEEIKNYDVVVPYLKVTSCLKQVFEDNTIKTVNRNEFIQTQTPQVFLSSVIKKAYEKFDANWMDDLQAVENNKSLKIKLIEGDSKNIKITYASDLNL</sequence>
<dbReference type="Pfam" id="PF01128">
    <property type="entry name" value="IspD"/>
    <property type="match status" value="1"/>
</dbReference>
<dbReference type="GO" id="GO:0050518">
    <property type="term" value="F:2-C-methyl-D-erythritol 4-phosphate cytidylyltransferase activity"/>
    <property type="evidence" value="ECO:0007669"/>
    <property type="project" value="TreeGrafter"/>
</dbReference>
<dbReference type="InterPro" id="IPR050088">
    <property type="entry name" value="IspD/TarI_cytidylyltransf_bact"/>
</dbReference>
<keyword evidence="1 3" id="KW-0808">Transferase</keyword>
<keyword evidence="2 3" id="KW-0548">Nucleotidyltransferase</keyword>
<proteinExistence type="predicted"/>
<dbReference type="CDD" id="cd02516">
    <property type="entry name" value="CDP-ME_synthetase"/>
    <property type="match status" value="1"/>
</dbReference>
<dbReference type="AlphaFoldDB" id="A0A222ENC1"/>
<dbReference type="PANTHER" id="PTHR32125">
    <property type="entry name" value="2-C-METHYL-D-ERYTHRITOL 4-PHOSPHATE CYTIDYLYLTRANSFERASE, CHLOROPLASTIC"/>
    <property type="match status" value="1"/>
</dbReference>
<dbReference type="Proteomes" id="UP000203229">
    <property type="component" value="Chromosome"/>
</dbReference>
<organism evidence="3 4">
    <name type="scientific">Spiroplasma corruscae</name>
    <dbReference type="NCBI Taxonomy" id="216934"/>
    <lineage>
        <taxon>Bacteria</taxon>
        <taxon>Bacillati</taxon>
        <taxon>Mycoplasmatota</taxon>
        <taxon>Mollicutes</taxon>
        <taxon>Entomoplasmatales</taxon>
        <taxon>Spiroplasmataceae</taxon>
        <taxon>Spiroplasma</taxon>
    </lineage>
</organism>